<dbReference type="AlphaFoldDB" id="A0AAV3UVR6"/>
<evidence type="ECO:0000313" key="2">
    <source>
        <dbReference type="Proteomes" id="UP000006320"/>
    </source>
</evidence>
<name>A0AAV3UVR6_9ALTE</name>
<gene>
    <name evidence="1" type="ORF">GCHA_1181</name>
</gene>
<dbReference type="EMBL" id="BAEM01000020">
    <property type="protein sequence ID" value="GAC09142.1"/>
    <property type="molecule type" value="Genomic_DNA"/>
</dbReference>
<proteinExistence type="predicted"/>
<accession>A0AAV3UVR6</accession>
<comment type="caution">
    <text evidence="1">The sequence shown here is derived from an EMBL/GenBank/DDBJ whole genome shotgun (WGS) entry which is preliminary data.</text>
</comment>
<evidence type="ECO:0000313" key="1">
    <source>
        <dbReference type="EMBL" id="GAC09142.1"/>
    </source>
</evidence>
<dbReference type="Proteomes" id="UP000006320">
    <property type="component" value="Unassembled WGS sequence"/>
</dbReference>
<evidence type="ECO:0008006" key="3">
    <source>
        <dbReference type="Google" id="ProtNLM"/>
    </source>
</evidence>
<organism evidence="1 2">
    <name type="scientific">Paraglaciecola chathamensis S18K6</name>
    <dbReference type="NCBI Taxonomy" id="1127672"/>
    <lineage>
        <taxon>Bacteria</taxon>
        <taxon>Pseudomonadati</taxon>
        <taxon>Pseudomonadota</taxon>
        <taxon>Gammaproteobacteria</taxon>
        <taxon>Alteromonadales</taxon>
        <taxon>Alteromonadaceae</taxon>
        <taxon>Paraglaciecola</taxon>
    </lineage>
</organism>
<protein>
    <recommendedName>
        <fullName evidence="3">Transposase</fullName>
    </recommendedName>
</protein>
<reference evidence="1 2" key="1">
    <citation type="journal article" date="2017" name="Antonie Van Leeuwenhoek">
        <title>Rhizobium rhizosphaerae sp. nov., a novel species isolated from rice rhizosphere.</title>
        <authorList>
            <person name="Zhao J.J."/>
            <person name="Zhang J."/>
            <person name="Zhang R.J."/>
            <person name="Zhang C.W."/>
            <person name="Yin H.Q."/>
            <person name="Zhang X.X."/>
        </authorList>
    </citation>
    <scope>NUCLEOTIDE SEQUENCE [LARGE SCALE GENOMIC DNA]</scope>
    <source>
        <strain evidence="1 2">S18K6</strain>
    </source>
</reference>
<sequence length="50" mass="5960">MVVPFQIVRTQSKSRWGIPFRRVLKGLTHALHDFEREQLFIQSCALFKPF</sequence>